<sequence>GAMLVNTTTPDGYKVDENGKWIEERQAMWKKNDTGWWYEEKDGSYPTSTWKEIKGKWYYFDSRGYCVMNTWIGNYYLGSSGAMLVNTTTPDGYRVDENGKWIDNKVVNQKDIISLYGRNLTQEQIDFTDNAAKKIAKEIIKPNMTDREKAREITKWIFANTIKDHRQSTEIYKKTHADTAWAVFSKGRAACSGYVRAFKLLGKYAGLKVKIVNEDLWQHQWNTVYLQDEGKWIDCDSQSRTCDGSEITPKEFGIPTYKIENKRLVYAPFPQIGNPYEDFVEEYNSGHWHWFYKFSLSELKAALESHKKWNKFEWLHNVGDRESFDESMIK</sequence>
<reference evidence="4 5" key="1">
    <citation type="submission" date="2020-09" db="EMBL/GenBank/DDBJ databases">
        <title>Parvimonas S3374 sp. nov.</title>
        <authorList>
            <person name="Buhl M."/>
        </authorList>
    </citation>
    <scope>NUCLEOTIDE SEQUENCE [LARGE SCALE GENOMIC DNA]</scope>
    <source>
        <strain evidence="4 5">S3374</strain>
    </source>
</reference>
<dbReference type="Pfam" id="PF01473">
    <property type="entry name" value="Choline_bind_1"/>
    <property type="match status" value="1"/>
</dbReference>
<dbReference type="RefSeq" id="WP_333473017.1">
    <property type="nucleotide sequence ID" value="NZ_JACVDA010000008.1"/>
</dbReference>
<dbReference type="SUPFAM" id="SSF54001">
    <property type="entry name" value="Cysteine proteinases"/>
    <property type="match status" value="1"/>
</dbReference>
<gene>
    <name evidence="4" type="ORF">IBJ83_03885</name>
</gene>
<feature type="repeat" description="Cell wall-binding" evidence="2">
    <location>
        <begin position="47"/>
        <end position="66"/>
    </location>
</feature>
<dbReference type="EMBL" id="JACVDA010000008">
    <property type="protein sequence ID" value="MBK1468455.1"/>
    <property type="molecule type" value="Genomic_DNA"/>
</dbReference>
<dbReference type="InterPro" id="IPR002931">
    <property type="entry name" value="Transglutaminase-like"/>
</dbReference>
<comment type="caution">
    <text evidence="4">The sequence shown here is derived from an EMBL/GenBank/DDBJ whole genome shotgun (WGS) entry which is preliminary data.</text>
</comment>
<evidence type="ECO:0000256" key="2">
    <source>
        <dbReference type="PROSITE-ProRule" id="PRU00591"/>
    </source>
</evidence>
<dbReference type="InterPro" id="IPR038765">
    <property type="entry name" value="Papain-like_cys_pep_sf"/>
</dbReference>
<dbReference type="SUPFAM" id="SSF69360">
    <property type="entry name" value="Cell wall binding repeat"/>
    <property type="match status" value="1"/>
</dbReference>
<name>A0ABS1C8R8_9FIRM</name>
<evidence type="ECO:0000256" key="1">
    <source>
        <dbReference type="ARBA" id="ARBA00022737"/>
    </source>
</evidence>
<dbReference type="PROSITE" id="PS51170">
    <property type="entry name" value="CW"/>
    <property type="match status" value="1"/>
</dbReference>
<evidence type="ECO:0000313" key="5">
    <source>
        <dbReference type="Proteomes" id="UP000823123"/>
    </source>
</evidence>
<protein>
    <recommendedName>
        <fullName evidence="3">Transglutaminase-like domain-containing protein</fullName>
    </recommendedName>
</protein>
<dbReference type="Pfam" id="PF01841">
    <property type="entry name" value="Transglut_core"/>
    <property type="match status" value="1"/>
</dbReference>
<keyword evidence="5" id="KW-1185">Reference proteome</keyword>
<dbReference type="Proteomes" id="UP000823123">
    <property type="component" value="Unassembled WGS sequence"/>
</dbReference>
<feature type="domain" description="Transglutaminase-like" evidence="3">
    <location>
        <begin position="134"/>
        <end position="236"/>
    </location>
</feature>
<organism evidence="4 5">
    <name type="scientific">Parvimonas parva</name>
    <dbReference type="NCBI Taxonomy" id="2769485"/>
    <lineage>
        <taxon>Bacteria</taxon>
        <taxon>Bacillati</taxon>
        <taxon>Bacillota</taxon>
        <taxon>Tissierellia</taxon>
        <taxon>Tissierellales</taxon>
        <taxon>Peptoniphilaceae</taxon>
        <taxon>Parvimonas</taxon>
    </lineage>
</organism>
<dbReference type="InterPro" id="IPR018337">
    <property type="entry name" value="Cell_wall/Cho-bd_repeat"/>
</dbReference>
<dbReference type="Gene3D" id="3.10.620.30">
    <property type="match status" value="1"/>
</dbReference>
<keyword evidence="1" id="KW-0677">Repeat</keyword>
<evidence type="ECO:0000313" key="4">
    <source>
        <dbReference type="EMBL" id="MBK1468455.1"/>
    </source>
</evidence>
<dbReference type="Pfam" id="PF19085">
    <property type="entry name" value="Choline_bind_2"/>
    <property type="match status" value="1"/>
</dbReference>
<evidence type="ECO:0000259" key="3">
    <source>
        <dbReference type="Pfam" id="PF01841"/>
    </source>
</evidence>
<proteinExistence type="predicted"/>
<dbReference type="Gene3D" id="2.10.270.10">
    <property type="entry name" value="Cholin Binding"/>
    <property type="match status" value="1"/>
</dbReference>
<accession>A0ABS1C8R8</accession>
<feature type="non-terminal residue" evidence="4">
    <location>
        <position position="1"/>
    </location>
</feature>